<name>A0A927C7F9_9BACL</name>
<dbReference type="AlphaFoldDB" id="A0A927C7F9"/>
<feature type="transmembrane region" description="Helical" evidence="1">
    <location>
        <begin position="134"/>
        <end position="151"/>
    </location>
</feature>
<gene>
    <name evidence="2" type="ORF">IDH45_03950</name>
</gene>
<keyword evidence="3" id="KW-1185">Reference proteome</keyword>
<organism evidence="2 3">
    <name type="scientific">Paenibacillus oceani</name>
    <dbReference type="NCBI Taxonomy" id="2772510"/>
    <lineage>
        <taxon>Bacteria</taxon>
        <taxon>Bacillati</taxon>
        <taxon>Bacillota</taxon>
        <taxon>Bacilli</taxon>
        <taxon>Bacillales</taxon>
        <taxon>Paenibacillaceae</taxon>
        <taxon>Paenibacillus</taxon>
    </lineage>
</organism>
<dbReference type="Proteomes" id="UP000639396">
    <property type="component" value="Unassembled WGS sequence"/>
</dbReference>
<keyword evidence="1" id="KW-0472">Membrane</keyword>
<proteinExistence type="predicted"/>
<comment type="caution">
    <text evidence="2">The sequence shown here is derived from an EMBL/GenBank/DDBJ whole genome shotgun (WGS) entry which is preliminary data.</text>
</comment>
<reference evidence="2" key="1">
    <citation type="submission" date="2020-09" db="EMBL/GenBank/DDBJ databases">
        <title>A novel bacterium of genus Paenibacillus, isolated from South China Sea.</title>
        <authorList>
            <person name="Huang H."/>
            <person name="Mo K."/>
            <person name="Hu Y."/>
        </authorList>
    </citation>
    <scope>NUCLEOTIDE SEQUENCE</scope>
    <source>
        <strain evidence="2">IB182363</strain>
    </source>
</reference>
<feature type="transmembrane region" description="Helical" evidence="1">
    <location>
        <begin position="71"/>
        <end position="89"/>
    </location>
</feature>
<feature type="transmembrane region" description="Helical" evidence="1">
    <location>
        <begin position="23"/>
        <end position="41"/>
    </location>
</feature>
<sequence length="219" mass="25196">MERLREIFSNFRRTTFCRFMDDVLKLILIIYSFGLIGFADFDAAKEIVIAKIVIAALMVLFYFIKYFHYTRVFIMGFAAQLMLHHILTQRPDLSTAAAAEIIKFVLVVATDLFALVLFCSVLMSVKVFYPLSKFVFYSMIALLTLLFHFSLESFDCLDLVSTFEEYKACKKDYGYLEAFSVSTLNIFVIYISVFEALSNVAVFLAKKRKREPNSPAEQG</sequence>
<evidence type="ECO:0000256" key="1">
    <source>
        <dbReference type="SAM" id="Phobius"/>
    </source>
</evidence>
<dbReference type="RefSeq" id="WP_190924912.1">
    <property type="nucleotide sequence ID" value="NZ_JACXJA010000005.1"/>
</dbReference>
<accession>A0A927C7F9</accession>
<protein>
    <submittedName>
        <fullName evidence="2">Uncharacterized protein</fullName>
    </submittedName>
</protein>
<evidence type="ECO:0000313" key="3">
    <source>
        <dbReference type="Proteomes" id="UP000639396"/>
    </source>
</evidence>
<feature type="transmembrane region" description="Helical" evidence="1">
    <location>
        <begin position="184"/>
        <end position="205"/>
    </location>
</feature>
<feature type="transmembrane region" description="Helical" evidence="1">
    <location>
        <begin position="101"/>
        <end position="122"/>
    </location>
</feature>
<feature type="transmembrane region" description="Helical" evidence="1">
    <location>
        <begin position="47"/>
        <end position="64"/>
    </location>
</feature>
<evidence type="ECO:0000313" key="2">
    <source>
        <dbReference type="EMBL" id="MBD2861141.1"/>
    </source>
</evidence>
<keyword evidence="1" id="KW-1133">Transmembrane helix</keyword>
<dbReference type="EMBL" id="JACXJA010000005">
    <property type="protein sequence ID" value="MBD2861141.1"/>
    <property type="molecule type" value="Genomic_DNA"/>
</dbReference>
<keyword evidence="1" id="KW-0812">Transmembrane</keyword>